<evidence type="ECO:0000313" key="1">
    <source>
        <dbReference type="EMBL" id="CUU89650.1"/>
    </source>
</evidence>
<gene>
    <name evidence="1" type="ORF">ERS686654_02009</name>
</gene>
<sequence>MKVLSAIIFLVIALATTNGFGANHIAAKSIEHSIQKAITSK</sequence>
<reference evidence="1 2" key="1">
    <citation type="submission" date="2015-11" db="EMBL/GenBank/DDBJ databases">
        <authorList>
            <consortium name="Pathogen Informatics"/>
        </authorList>
    </citation>
    <scope>NUCLEOTIDE SEQUENCE [LARGE SCALE GENOMIC DNA]</scope>
    <source>
        <strain evidence="1 2">006A-0059</strain>
    </source>
</reference>
<organism evidence="1 2">
    <name type="scientific">Campylobacter hyointestinalis subsp. hyointestinalis</name>
    <dbReference type="NCBI Taxonomy" id="91352"/>
    <lineage>
        <taxon>Bacteria</taxon>
        <taxon>Pseudomonadati</taxon>
        <taxon>Campylobacterota</taxon>
        <taxon>Epsilonproteobacteria</taxon>
        <taxon>Campylobacterales</taxon>
        <taxon>Campylobacteraceae</taxon>
        <taxon>Campylobacter</taxon>
    </lineage>
</organism>
<protein>
    <submittedName>
        <fullName evidence="1">Uncharacterized protein</fullName>
    </submittedName>
</protein>
<proteinExistence type="predicted"/>
<evidence type="ECO:0000313" key="2">
    <source>
        <dbReference type="Proteomes" id="UP000052237"/>
    </source>
</evidence>
<dbReference type="Proteomes" id="UP000052237">
    <property type="component" value="Unassembled WGS sequence"/>
</dbReference>
<dbReference type="AlphaFoldDB" id="A0A0S4ST83"/>
<dbReference type="RefSeq" id="WP_269190040.1">
    <property type="nucleotide sequence ID" value="NZ_FAVB01000007.1"/>
</dbReference>
<comment type="caution">
    <text evidence="1">The sequence shown here is derived from an EMBL/GenBank/DDBJ whole genome shotgun (WGS) entry which is preliminary data.</text>
</comment>
<keyword evidence="2" id="KW-1185">Reference proteome</keyword>
<accession>A0A0S4ST83</accession>
<name>A0A0S4ST83_CAMHY</name>
<dbReference type="EMBL" id="FAVB01000007">
    <property type="protein sequence ID" value="CUU89650.1"/>
    <property type="molecule type" value="Genomic_DNA"/>
</dbReference>